<evidence type="ECO:0000313" key="5">
    <source>
        <dbReference type="Proteomes" id="UP000649617"/>
    </source>
</evidence>
<dbReference type="GO" id="GO:0003723">
    <property type="term" value="F:RNA binding"/>
    <property type="evidence" value="ECO:0007669"/>
    <property type="project" value="UniProtKB-UniRule"/>
</dbReference>
<dbReference type="PANTHER" id="PTHR46565:SF20">
    <property type="entry name" value="COLD SHOCK DOMAIN-CONTAINING PROTEIN 4"/>
    <property type="match status" value="1"/>
</dbReference>
<dbReference type="SMART" id="SM00357">
    <property type="entry name" value="CSP"/>
    <property type="match status" value="1"/>
</dbReference>
<reference evidence="4" key="1">
    <citation type="submission" date="2021-02" db="EMBL/GenBank/DDBJ databases">
        <authorList>
            <person name="Dougan E. K."/>
            <person name="Rhodes N."/>
            <person name="Thang M."/>
            <person name="Chan C."/>
        </authorList>
    </citation>
    <scope>NUCLEOTIDE SEQUENCE</scope>
</reference>
<dbReference type="InterPro" id="IPR012677">
    <property type="entry name" value="Nucleotide-bd_a/b_plait_sf"/>
</dbReference>
<dbReference type="Proteomes" id="UP000649617">
    <property type="component" value="Unassembled WGS sequence"/>
</dbReference>
<dbReference type="OrthoDB" id="422005at2759"/>
<feature type="domain" description="RRM" evidence="2">
    <location>
        <begin position="2"/>
        <end position="75"/>
    </location>
</feature>
<dbReference type="Pfam" id="PF00313">
    <property type="entry name" value="CSD"/>
    <property type="match status" value="1"/>
</dbReference>
<dbReference type="PROSITE" id="PS50102">
    <property type="entry name" value="RRM"/>
    <property type="match status" value="1"/>
</dbReference>
<dbReference type="InterPro" id="IPR002059">
    <property type="entry name" value="CSP_DNA-bd"/>
</dbReference>
<dbReference type="InterPro" id="IPR035979">
    <property type="entry name" value="RBD_domain_sf"/>
</dbReference>
<accession>A0A812K393</accession>
<evidence type="ECO:0000256" key="1">
    <source>
        <dbReference type="PROSITE-ProRule" id="PRU00176"/>
    </source>
</evidence>
<name>A0A812K393_SYMPI</name>
<dbReference type="CDD" id="cd00590">
    <property type="entry name" value="RRM_SF"/>
    <property type="match status" value="1"/>
</dbReference>
<dbReference type="EMBL" id="CAJNIZ010003191">
    <property type="protein sequence ID" value="CAE7219588.1"/>
    <property type="molecule type" value="Genomic_DNA"/>
</dbReference>
<organism evidence="4 5">
    <name type="scientific">Symbiodinium pilosum</name>
    <name type="common">Dinoflagellate</name>
    <dbReference type="NCBI Taxonomy" id="2952"/>
    <lineage>
        <taxon>Eukaryota</taxon>
        <taxon>Sar</taxon>
        <taxon>Alveolata</taxon>
        <taxon>Dinophyceae</taxon>
        <taxon>Suessiales</taxon>
        <taxon>Symbiodiniaceae</taxon>
        <taxon>Symbiodinium</taxon>
    </lineage>
</organism>
<dbReference type="SUPFAM" id="SSF54928">
    <property type="entry name" value="RNA-binding domain, RBD"/>
    <property type="match status" value="1"/>
</dbReference>
<dbReference type="PRINTS" id="PR00050">
    <property type="entry name" value="COLDSHOCK"/>
</dbReference>
<feature type="domain" description="CSD" evidence="3">
    <location>
        <begin position="123"/>
        <end position="194"/>
    </location>
</feature>
<evidence type="ECO:0000259" key="3">
    <source>
        <dbReference type="PROSITE" id="PS51857"/>
    </source>
</evidence>
<dbReference type="InterPro" id="IPR011129">
    <property type="entry name" value="CSD"/>
</dbReference>
<dbReference type="InterPro" id="IPR012340">
    <property type="entry name" value="NA-bd_OB-fold"/>
</dbReference>
<dbReference type="PANTHER" id="PTHR46565">
    <property type="entry name" value="COLD SHOCK DOMAIN PROTEIN 2"/>
    <property type="match status" value="1"/>
</dbReference>
<keyword evidence="5" id="KW-1185">Reference proteome</keyword>
<dbReference type="PROSITE" id="PS51857">
    <property type="entry name" value="CSD_2"/>
    <property type="match status" value="1"/>
</dbReference>
<dbReference type="SMART" id="SM00360">
    <property type="entry name" value="RRM"/>
    <property type="match status" value="1"/>
</dbReference>
<keyword evidence="1" id="KW-0694">RNA-binding</keyword>
<dbReference type="Gene3D" id="2.40.50.140">
    <property type="entry name" value="Nucleic acid-binding proteins"/>
    <property type="match status" value="1"/>
</dbReference>
<comment type="caution">
    <text evidence="4">The sequence shown here is derived from an EMBL/GenBank/DDBJ whole genome shotgun (WGS) entry which is preliminary data.</text>
</comment>
<dbReference type="Pfam" id="PF00076">
    <property type="entry name" value="RRM_1"/>
    <property type="match status" value="1"/>
</dbReference>
<evidence type="ECO:0000313" key="4">
    <source>
        <dbReference type="EMBL" id="CAE7219588.1"/>
    </source>
</evidence>
<protein>
    <submittedName>
        <fullName evidence="4">CapA protein</fullName>
    </submittedName>
</protein>
<sequence length="195" mass="21034">MTAVYVSGFDFETPESTLEHHFGSIGMVKEVRFVGKGSAVVTYDSTADANRAVDELNNTTMEGNRRYVNVKIDGKGKGKGKDGKDGKGYKGYSDYGKGYGKGEGKDYGKSRSKGRNDYSESDMVDGVVATFHDDRGFGFISPSTGGDDVYVHFSAIETEDSYRTLSAGQNVRYVPGEDPKGKGKGKTKAVCVIPN</sequence>
<dbReference type="InterPro" id="IPR000504">
    <property type="entry name" value="RRM_dom"/>
</dbReference>
<gene>
    <name evidence="4" type="primary">capA</name>
    <name evidence="4" type="ORF">SPIL2461_LOCUS2824</name>
</gene>
<evidence type="ECO:0000259" key="2">
    <source>
        <dbReference type="PROSITE" id="PS50102"/>
    </source>
</evidence>
<dbReference type="Gene3D" id="3.30.70.330">
    <property type="match status" value="1"/>
</dbReference>
<dbReference type="AlphaFoldDB" id="A0A812K393"/>
<dbReference type="SUPFAM" id="SSF50249">
    <property type="entry name" value="Nucleic acid-binding proteins"/>
    <property type="match status" value="1"/>
</dbReference>
<proteinExistence type="predicted"/>